<reference evidence="3" key="3">
    <citation type="journal article" date="2008" name="Nucleic Acids Res.">
        <title>The rice annotation project database (RAP-DB): 2008 update.</title>
        <authorList>
            <consortium name="The rice annotation project (RAP)"/>
        </authorList>
    </citation>
    <scope>GENOME REANNOTATION</scope>
    <source>
        <strain evidence="3">cv. Nipponbare</strain>
    </source>
</reference>
<dbReference type="EMBL" id="AP003223">
    <property type="protein sequence ID" value="BAD73308.1"/>
    <property type="molecule type" value="Genomic_DNA"/>
</dbReference>
<dbReference type="Proteomes" id="UP000000763">
    <property type="component" value="Chromosome 1"/>
</dbReference>
<reference evidence="1" key="1">
    <citation type="journal article" date="2002" name="Nature">
        <title>The genome sequence and structure of rice chromosome 1.</title>
        <authorList>
            <person name="Sasaki T."/>
            <person name="Matsumoto T."/>
            <person name="Yamamoto K."/>
            <person name="Sakata K."/>
            <person name="Baba T."/>
            <person name="Katayose Y."/>
            <person name="Wu J."/>
            <person name="Niimura Y."/>
            <person name="Cheng Z."/>
            <person name="Nagamura Y."/>
            <person name="Antonio B.A."/>
            <person name="Kanamori H."/>
            <person name="Hosokawa S."/>
            <person name="Masukawa M."/>
            <person name="Arikawa K."/>
            <person name="Chiden Y."/>
            <person name="Hayashi M."/>
            <person name="Okamoto M."/>
            <person name="Ando T."/>
            <person name="Aoki H."/>
            <person name="Arita K."/>
            <person name="Hamada M."/>
            <person name="Harada C."/>
            <person name="Hijishita S."/>
            <person name="Honda M."/>
            <person name="Ichikawa Y."/>
            <person name="Idonuma A."/>
            <person name="Iijima M."/>
            <person name="Ikeda M."/>
            <person name="Ikeno M."/>
            <person name="Itoh S."/>
            <person name="Itoh T."/>
            <person name="Itoh Y."/>
            <person name="Itoh Y."/>
            <person name="Iwabuchi A."/>
            <person name="Kamiya K."/>
            <person name="Karasawa W."/>
            <person name="Katagiri S."/>
            <person name="Kikuta A."/>
            <person name="Kobayashi N."/>
            <person name="Kono I."/>
            <person name="Machita K."/>
            <person name="Maehara T."/>
            <person name="Mizuno H."/>
            <person name="Mizubayashi T."/>
            <person name="Mukai Y."/>
            <person name="Nagasaki H."/>
            <person name="Nakashima M."/>
            <person name="Nakama Y."/>
            <person name="Nakamichi Y."/>
            <person name="Nakamura M."/>
            <person name="Namiki N."/>
            <person name="Negishi M."/>
            <person name="Ohta I."/>
            <person name="Ono N."/>
            <person name="Saji S."/>
            <person name="Sakai K."/>
            <person name="Shibata M."/>
            <person name="Shimokawa T."/>
            <person name="Shomura A."/>
            <person name="Song J."/>
            <person name="Takazaki Y."/>
            <person name="Terasawa K."/>
            <person name="Tsuji K."/>
            <person name="Waki K."/>
            <person name="Yamagata H."/>
            <person name="Yamane H."/>
            <person name="Yoshiki S."/>
            <person name="Yoshihara R."/>
            <person name="Yukawa K."/>
            <person name="Zhong H."/>
            <person name="Iwama H."/>
            <person name="Endo T."/>
            <person name="Ito H."/>
            <person name="Hahn J.H."/>
            <person name="Kim H.I."/>
            <person name="Eun M.Y."/>
            <person name="Yano M."/>
            <person name="Jiang J."/>
            <person name="Gojobori T."/>
        </authorList>
    </citation>
    <scope>NUCLEOTIDE SEQUENCE</scope>
</reference>
<proteinExistence type="predicted"/>
<dbReference type="Proteomes" id="UP000817658">
    <property type="component" value="Chromosome 1"/>
</dbReference>
<dbReference type="AlphaFoldDB" id="Q5QMQ0"/>
<accession>Q5QMQ0</accession>
<evidence type="ECO:0000313" key="1">
    <source>
        <dbReference type="EMBL" id="BAD73308.1"/>
    </source>
</evidence>
<gene>
    <name evidence="1" type="ORF">P0007F06.25</name>
    <name evidence="2" type="ORF">P0485G01.15</name>
</gene>
<organism evidence="1">
    <name type="scientific">Oryza sativa subsp. japonica</name>
    <name type="common">Rice</name>
    <dbReference type="NCBI Taxonomy" id="39947"/>
    <lineage>
        <taxon>Eukaryota</taxon>
        <taxon>Viridiplantae</taxon>
        <taxon>Streptophyta</taxon>
        <taxon>Embryophyta</taxon>
        <taxon>Tracheophyta</taxon>
        <taxon>Spermatophyta</taxon>
        <taxon>Magnoliopsida</taxon>
        <taxon>Liliopsida</taxon>
        <taxon>Poales</taxon>
        <taxon>Poaceae</taxon>
        <taxon>BOP clade</taxon>
        <taxon>Oryzoideae</taxon>
        <taxon>Oryzeae</taxon>
        <taxon>Oryzinae</taxon>
        <taxon>Oryza</taxon>
        <taxon>Oryza sativa</taxon>
    </lineage>
</organism>
<evidence type="ECO:0000313" key="3">
    <source>
        <dbReference type="Proteomes" id="UP000000763"/>
    </source>
</evidence>
<sequence>MRARRRELKPSAYAICMPQQASDISLATIKPSGLEYDAPTTYAGKLNQLPQHPTAKRPVLVVNPSVGLLN</sequence>
<reference evidence="3" key="2">
    <citation type="journal article" date="2005" name="Nature">
        <title>The map-based sequence of the rice genome.</title>
        <authorList>
            <consortium name="International rice genome sequencing project (IRGSP)"/>
            <person name="Matsumoto T."/>
            <person name="Wu J."/>
            <person name="Kanamori H."/>
            <person name="Katayose Y."/>
            <person name="Fujisawa M."/>
            <person name="Namiki N."/>
            <person name="Mizuno H."/>
            <person name="Yamamoto K."/>
            <person name="Antonio B.A."/>
            <person name="Baba T."/>
            <person name="Sakata K."/>
            <person name="Nagamura Y."/>
            <person name="Aoki H."/>
            <person name="Arikawa K."/>
            <person name="Arita K."/>
            <person name="Bito T."/>
            <person name="Chiden Y."/>
            <person name="Fujitsuka N."/>
            <person name="Fukunaka R."/>
            <person name="Hamada M."/>
            <person name="Harada C."/>
            <person name="Hayashi A."/>
            <person name="Hijishita S."/>
            <person name="Honda M."/>
            <person name="Hosokawa S."/>
            <person name="Ichikawa Y."/>
            <person name="Idonuma A."/>
            <person name="Iijima M."/>
            <person name="Ikeda M."/>
            <person name="Ikeno M."/>
            <person name="Ito K."/>
            <person name="Ito S."/>
            <person name="Ito T."/>
            <person name="Ito Y."/>
            <person name="Ito Y."/>
            <person name="Iwabuchi A."/>
            <person name="Kamiya K."/>
            <person name="Karasawa W."/>
            <person name="Kurita K."/>
            <person name="Katagiri S."/>
            <person name="Kikuta A."/>
            <person name="Kobayashi H."/>
            <person name="Kobayashi N."/>
            <person name="Machita K."/>
            <person name="Maehara T."/>
            <person name="Masukawa M."/>
            <person name="Mizubayashi T."/>
            <person name="Mukai Y."/>
            <person name="Nagasaki H."/>
            <person name="Nagata Y."/>
            <person name="Naito S."/>
            <person name="Nakashima M."/>
            <person name="Nakama Y."/>
            <person name="Nakamichi Y."/>
            <person name="Nakamura M."/>
            <person name="Meguro A."/>
            <person name="Negishi M."/>
            <person name="Ohta I."/>
            <person name="Ohta T."/>
            <person name="Okamoto M."/>
            <person name="Ono N."/>
            <person name="Saji S."/>
            <person name="Sakaguchi M."/>
            <person name="Sakai K."/>
            <person name="Shibata M."/>
            <person name="Shimokawa T."/>
            <person name="Song J."/>
            <person name="Takazaki Y."/>
            <person name="Terasawa K."/>
            <person name="Tsugane M."/>
            <person name="Tsuji K."/>
            <person name="Ueda S."/>
            <person name="Waki K."/>
            <person name="Yamagata H."/>
            <person name="Yamamoto M."/>
            <person name="Yamamoto S."/>
            <person name="Yamane H."/>
            <person name="Yoshiki S."/>
            <person name="Yoshihara R."/>
            <person name="Yukawa K."/>
            <person name="Zhong H."/>
            <person name="Yano M."/>
            <person name="Yuan Q."/>
            <person name="Ouyang S."/>
            <person name="Liu J."/>
            <person name="Jones K.M."/>
            <person name="Gansberger K."/>
            <person name="Moffat K."/>
            <person name="Hill J."/>
            <person name="Bera J."/>
            <person name="Fadrosh D."/>
            <person name="Jin S."/>
            <person name="Johri S."/>
            <person name="Kim M."/>
            <person name="Overton L."/>
            <person name="Reardon M."/>
            <person name="Tsitrin T."/>
            <person name="Vuong H."/>
            <person name="Weaver B."/>
            <person name="Ciecko A."/>
            <person name="Tallon L."/>
            <person name="Jackson J."/>
            <person name="Pai G."/>
            <person name="Aken S.V."/>
            <person name="Utterback T."/>
            <person name="Reidmuller S."/>
            <person name="Feldblyum T."/>
            <person name="Hsiao J."/>
            <person name="Zismann V."/>
            <person name="Iobst S."/>
            <person name="de Vazeille A.R."/>
            <person name="Buell C.R."/>
            <person name="Ying K."/>
            <person name="Li Y."/>
            <person name="Lu T."/>
            <person name="Huang Y."/>
            <person name="Zhao Q."/>
            <person name="Feng Q."/>
            <person name="Zhang L."/>
            <person name="Zhu J."/>
            <person name="Weng Q."/>
            <person name="Mu J."/>
            <person name="Lu Y."/>
            <person name="Fan D."/>
            <person name="Liu Y."/>
            <person name="Guan J."/>
            <person name="Zhang Y."/>
            <person name="Yu S."/>
            <person name="Liu X."/>
            <person name="Zhang Y."/>
            <person name="Hong G."/>
            <person name="Han B."/>
            <person name="Choisne N."/>
            <person name="Demange N."/>
            <person name="Orjeda G."/>
            <person name="Samain S."/>
            <person name="Cattolico L."/>
            <person name="Pelletier E."/>
            <person name="Couloux A."/>
            <person name="Segurens B."/>
            <person name="Wincker P."/>
            <person name="D'Hont A."/>
            <person name="Scarpelli C."/>
            <person name="Weissenbach J."/>
            <person name="Salanoubat M."/>
            <person name="Quetier F."/>
            <person name="Yu Y."/>
            <person name="Kim H.R."/>
            <person name="Rambo T."/>
            <person name="Currie J."/>
            <person name="Collura K."/>
            <person name="Luo M."/>
            <person name="Yang T."/>
            <person name="Ammiraju J.S.S."/>
            <person name="Engler F."/>
            <person name="Soderlund C."/>
            <person name="Wing R.A."/>
            <person name="Palmer L.E."/>
            <person name="de la Bastide M."/>
            <person name="Spiegel L."/>
            <person name="Nascimento L."/>
            <person name="Zutavern T."/>
            <person name="O'Shaughnessy A."/>
            <person name="Dike S."/>
            <person name="Dedhia N."/>
            <person name="Preston R."/>
            <person name="Balija V."/>
            <person name="McCombie W.R."/>
            <person name="Chow T."/>
            <person name="Chen H."/>
            <person name="Chung M."/>
            <person name="Chen C."/>
            <person name="Shaw J."/>
            <person name="Wu H."/>
            <person name="Hsiao K."/>
            <person name="Chao Y."/>
            <person name="Chu M."/>
            <person name="Cheng C."/>
            <person name="Hour A."/>
            <person name="Lee P."/>
            <person name="Lin S."/>
            <person name="Lin Y."/>
            <person name="Liou J."/>
            <person name="Liu S."/>
            <person name="Hsing Y."/>
            <person name="Raghuvanshi S."/>
            <person name="Mohanty A."/>
            <person name="Bharti A.K."/>
            <person name="Gaur A."/>
            <person name="Gupta V."/>
            <person name="Kumar D."/>
            <person name="Ravi V."/>
            <person name="Vij S."/>
            <person name="Kapur A."/>
            <person name="Khurana P."/>
            <person name="Khurana P."/>
            <person name="Khurana J.P."/>
            <person name="Tyagi A.K."/>
            <person name="Gaikwad K."/>
            <person name="Singh A."/>
            <person name="Dalal V."/>
            <person name="Srivastava S."/>
            <person name="Dixit A."/>
            <person name="Pal A.K."/>
            <person name="Ghazi I.A."/>
            <person name="Yadav M."/>
            <person name="Pandit A."/>
            <person name="Bhargava A."/>
            <person name="Sureshbabu K."/>
            <person name="Batra K."/>
            <person name="Sharma T.R."/>
            <person name="Mohapatra T."/>
            <person name="Singh N.K."/>
            <person name="Messing J."/>
            <person name="Nelson A.B."/>
            <person name="Fuks G."/>
            <person name="Kavchok S."/>
            <person name="Keizer G."/>
            <person name="Linton E."/>
            <person name="Llaca V."/>
            <person name="Song R."/>
            <person name="Tanyolac B."/>
            <person name="Young S."/>
            <person name="Ho-Il K."/>
            <person name="Hahn J.H."/>
            <person name="Sangsakoo G."/>
            <person name="Vanavichit A."/>
            <person name="de Mattos Luiz.A.T."/>
            <person name="Zimmer P.D."/>
            <person name="Malone G."/>
            <person name="Dellagostin O."/>
            <person name="de Oliveira A.C."/>
            <person name="Bevan M."/>
            <person name="Bancroft I."/>
            <person name="Minx P."/>
            <person name="Cordum H."/>
            <person name="Wilson R."/>
            <person name="Cheng Z."/>
            <person name="Jin W."/>
            <person name="Jiang J."/>
            <person name="Leong S.A."/>
            <person name="Iwama H."/>
            <person name="Gojobori T."/>
            <person name="Itoh T."/>
            <person name="Niimura Y."/>
            <person name="Fujii Y."/>
            <person name="Habara T."/>
            <person name="Sakai H."/>
            <person name="Sato Y."/>
            <person name="Wilson G."/>
            <person name="Kumar K."/>
            <person name="McCouch S."/>
            <person name="Juretic N."/>
            <person name="Hoen D."/>
            <person name="Wright S."/>
            <person name="Bruskiewich R."/>
            <person name="Bureau T."/>
            <person name="Miyao A."/>
            <person name="Hirochika H."/>
            <person name="Nishikawa T."/>
            <person name="Kadowaki K."/>
            <person name="Sugiura M."/>
            <person name="Burr B."/>
            <person name="Sasaki T."/>
        </authorList>
    </citation>
    <scope>NUCLEOTIDE SEQUENCE [LARGE SCALE GENOMIC DNA]</scope>
    <source>
        <strain evidence="3">cv. Nipponbare</strain>
    </source>
</reference>
<protein>
    <submittedName>
        <fullName evidence="1">Uncharacterized protein</fullName>
    </submittedName>
</protein>
<name>Q5QMQ0_ORYSJ</name>
<dbReference type="EMBL" id="AP003264">
    <property type="protein sequence ID" value="BAD73361.1"/>
    <property type="molecule type" value="Genomic_DNA"/>
</dbReference>
<evidence type="ECO:0000313" key="2">
    <source>
        <dbReference type="EMBL" id="BAD73361.1"/>
    </source>
</evidence>